<feature type="signal peptide" evidence="2">
    <location>
        <begin position="1"/>
        <end position="32"/>
    </location>
</feature>
<evidence type="ECO:0000313" key="3">
    <source>
        <dbReference type="EMBL" id="MCW2310151.1"/>
    </source>
</evidence>
<dbReference type="Proteomes" id="UP001209755">
    <property type="component" value="Unassembled WGS sequence"/>
</dbReference>
<dbReference type="RefSeq" id="WP_264603725.1">
    <property type="nucleotide sequence ID" value="NZ_JAOQNS010000019.1"/>
</dbReference>
<dbReference type="EMBL" id="JAOQNS010000019">
    <property type="protein sequence ID" value="MCW2310151.1"/>
    <property type="molecule type" value="Genomic_DNA"/>
</dbReference>
<evidence type="ECO:0000256" key="2">
    <source>
        <dbReference type="SAM" id="SignalP"/>
    </source>
</evidence>
<gene>
    <name evidence="3" type="ORF">M2319_004516</name>
</gene>
<accession>A0ABT3HIB5</accession>
<evidence type="ECO:0000313" key="4">
    <source>
        <dbReference type="Proteomes" id="UP001209755"/>
    </source>
</evidence>
<feature type="chain" id="PRO_5046192308" evidence="2">
    <location>
        <begin position="33"/>
        <end position="133"/>
    </location>
</feature>
<comment type="caution">
    <text evidence="3">The sequence shown here is derived from an EMBL/GenBank/DDBJ whole genome shotgun (WGS) entry which is preliminary data.</text>
</comment>
<name>A0ABT3HIB5_9HYPH</name>
<keyword evidence="4" id="KW-1185">Reference proteome</keyword>
<keyword evidence="2" id="KW-0732">Signal</keyword>
<sequence length="133" mass="13676">MYGLTKKPAAATLLAAIIATIAASTIVLPAAAASPVPRVKPPAPAVTRTAGEAPKSDKLRLTIRTAHGTKTIIDNGNGTKTIILRSKDGQLIRAYSEKKGGSFKMNSLTSGSGARKVGKASPAPGYILVKAKR</sequence>
<organism evidence="3 4">
    <name type="scientific">Rhodobium gokarnense</name>
    <dbReference type="NCBI Taxonomy" id="364296"/>
    <lineage>
        <taxon>Bacteria</taxon>
        <taxon>Pseudomonadati</taxon>
        <taxon>Pseudomonadota</taxon>
        <taxon>Alphaproteobacteria</taxon>
        <taxon>Hyphomicrobiales</taxon>
        <taxon>Rhodobiaceae</taxon>
        <taxon>Rhodobium</taxon>
    </lineage>
</organism>
<evidence type="ECO:0000256" key="1">
    <source>
        <dbReference type="SAM" id="MobiDB-lite"/>
    </source>
</evidence>
<protein>
    <submittedName>
        <fullName evidence="3">Uncharacterized protein</fullName>
    </submittedName>
</protein>
<reference evidence="4" key="1">
    <citation type="submission" date="2023-07" db="EMBL/GenBank/DDBJ databases">
        <title>Genome sequencing of Purple Non-Sulfur Bacteria from various extreme environments.</title>
        <authorList>
            <person name="Mayer M."/>
        </authorList>
    </citation>
    <scope>NUCLEOTIDE SEQUENCE [LARGE SCALE GENOMIC DNA]</scope>
    <source>
        <strain evidence="4">DSM 17935</strain>
    </source>
</reference>
<proteinExistence type="predicted"/>
<feature type="region of interest" description="Disordered" evidence="1">
    <location>
        <begin position="35"/>
        <end position="55"/>
    </location>
</feature>